<dbReference type="Proteomes" id="UP000502498">
    <property type="component" value="Chromosome"/>
</dbReference>
<accession>A0A7D4Q0T7</accession>
<dbReference type="AlphaFoldDB" id="A0A7D4Q0T7"/>
<evidence type="ECO:0000259" key="1">
    <source>
        <dbReference type="Pfam" id="PF12770"/>
    </source>
</evidence>
<dbReference type="Pfam" id="PF12770">
    <property type="entry name" value="CHAT"/>
    <property type="match status" value="1"/>
</dbReference>
<dbReference type="RefSeq" id="WP_172988851.1">
    <property type="nucleotide sequence ID" value="NZ_CP054038.1"/>
</dbReference>
<reference evidence="2 3" key="1">
    <citation type="submission" date="2020-05" db="EMBL/GenBank/DDBJ databases">
        <title>Strain PA2F3 complete genome.</title>
        <authorList>
            <person name="Kim Y.-S."/>
            <person name="Kim S.-J."/>
            <person name="Jung H.-k."/>
            <person name="Kim S.-E."/>
            <person name="Kim K.-H."/>
        </authorList>
    </citation>
    <scope>NUCLEOTIDE SEQUENCE [LARGE SCALE GENOMIC DNA]</scope>
    <source>
        <strain evidence="2 3">PA2F3</strain>
    </source>
</reference>
<protein>
    <submittedName>
        <fullName evidence="2">CHAT domain-containing protein</fullName>
    </submittedName>
</protein>
<dbReference type="SUPFAM" id="SSF48452">
    <property type="entry name" value="TPR-like"/>
    <property type="match status" value="1"/>
</dbReference>
<sequence>MGRSAESLHHAAVELTNRGRFAAAQRLLARADELTDDGDLRARIVGTEALILARLGDVDGAEAASLRAWEAPGLATETRAILAGQLGSIAERTGRLDEADLWLTRAIDALEDSAARAHLLLNRGVVGMERRDFTRAADDTREAADIYSARGLDIDAAEARHNLGYIDLLRGDIVAALAEMTRARPTLAAASRASEAISDLDRAEVLRDAGLVREAEELLASAATSLAAARMPKERAEAEFALAQSLLSHDPLRARRMAASAARRFRGARNDRWAARAEALRLRADLSGGGVTRQGRVPDAARVPAHTEVERIAAALEGEGLASEAAALRLTRALWEARRGRAPADGAVGRVPRGATMEVQLLAHEVRATRAVARGRTAEARRHAEEGLEALLRWQREFGSLDLQTSLVWRGHPLVAVGVQAAMRTRRADLVFEWSERARHLNLQVVPLRPPPDPELAAELTELRVLSADGDGWLSNPRAVELQNRARQRQWSGTRSAAVQHRTTLDEAQGALDDDTAILAYVYSGDALSVLVVTAHSARLVDLGDWAGIRAPLPGLRADLDMAAAMQSGPMAAVVRRSLGTRLEALSRAILAPALAVAGDRRLVLTTPGVLQGIPWAMLPDMRGRIFTLAASVSRWVSFPRLAPAATSAGFAVGPRVPRAAEEARVAASAWERAATLDPATIGETTRLASDVDVLHVSAHGRHAADNALFSGLELADGTLFGYDIDLVEKVPDVVVLSACEVGRSSVRWGEEAIGMARVWLHAGTRCVVAAPVVVADDDACELLGAMHAGLAAGAQPAEALAAATESTGIVAPFQPHGAGF</sequence>
<gene>
    <name evidence="2" type="ORF">HQM25_02715</name>
</gene>
<dbReference type="Gene3D" id="1.25.40.10">
    <property type="entry name" value="Tetratricopeptide repeat domain"/>
    <property type="match status" value="1"/>
</dbReference>
<evidence type="ECO:0000313" key="2">
    <source>
        <dbReference type="EMBL" id="QKJ18411.1"/>
    </source>
</evidence>
<name>A0A7D4Q0T7_9MICO</name>
<dbReference type="InterPro" id="IPR011990">
    <property type="entry name" value="TPR-like_helical_dom_sf"/>
</dbReference>
<dbReference type="InterPro" id="IPR024983">
    <property type="entry name" value="CHAT_dom"/>
</dbReference>
<organism evidence="2 3">
    <name type="scientific">Microbacterium hominis</name>
    <dbReference type="NCBI Taxonomy" id="162426"/>
    <lineage>
        <taxon>Bacteria</taxon>
        <taxon>Bacillati</taxon>
        <taxon>Actinomycetota</taxon>
        <taxon>Actinomycetes</taxon>
        <taxon>Micrococcales</taxon>
        <taxon>Microbacteriaceae</taxon>
        <taxon>Microbacterium</taxon>
    </lineage>
</organism>
<feature type="domain" description="CHAT" evidence="1">
    <location>
        <begin position="583"/>
        <end position="805"/>
    </location>
</feature>
<dbReference type="EMBL" id="CP054038">
    <property type="protein sequence ID" value="QKJ18411.1"/>
    <property type="molecule type" value="Genomic_DNA"/>
</dbReference>
<proteinExistence type="predicted"/>
<evidence type="ECO:0000313" key="3">
    <source>
        <dbReference type="Proteomes" id="UP000502498"/>
    </source>
</evidence>